<protein>
    <submittedName>
        <fullName evidence="2">Glycosyl hydrolase</fullName>
    </submittedName>
</protein>
<dbReference type="InterPro" id="IPR011040">
    <property type="entry name" value="Sialidase"/>
</dbReference>
<organism evidence="2 3">
    <name type="scientific">Salibacterium salarium</name>
    <dbReference type="NCBI Taxonomy" id="284579"/>
    <lineage>
        <taxon>Bacteria</taxon>
        <taxon>Bacillati</taxon>
        <taxon>Bacillota</taxon>
        <taxon>Bacilli</taxon>
        <taxon>Bacillales</taxon>
        <taxon>Bacillaceae</taxon>
    </lineage>
</organism>
<evidence type="ECO:0000313" key="3">
    <source>
        <dbReference type="Proteomes" id="UP000275076"/>
    </source>
</evidence>
<evidence type="ECO:0000313" key="2">
    <source>
        <dbReference type="EMBL" id="RSL30112.1"/>
    </source>
</evidence>
<dbReference type="AlphaFoldDB" id="A0A428MVH0"/>
<dbReference type="SUPFAM" id="SSF50939">
    <property type="entry name" value="Sialidases"/>
    <property type="match status" value="1"/>
</dbReference>
<name>A0A428MVH0_9BACI</name>
<dbReference type="PANTHER" id="PTHR43752:SF2">
    <property type="entry name" value="BNR_ASP-BOX REPEAT FAMILY PROTEIN"/>
    <property type="match status" value="1"/>
</dbReference>
<dbReference type="Pfam" id="PF13088">
    <property type="entry name" value="BNR_2"/>
    <property type="match status" value="1"/>
</dbReference>
<accession>A0A428MVH0</accession>
<dbReference type="Gene3D" id="2.120.10.10">
    <property type="match status" value="1"/>
</dbReference>
<sequence>MCVWFGGSREGKSDISILCSRLKKGGHTWSEPVILSSDSTRSEQNPILFENPNGELWLVFTAQDSIHQDSAVVRYRTSSDDGITWSDEKTLFDTPGSFVRHPPIILETGEIILPAYYSIKSDTGFLGKDYSVVKISNDNGESWNEYPVNNSKSLVHMSIVEGSNNKLIGFFRSRKADNIYVSISEDYGKTWSTPEKTSLLNNNSSIQCKKLNNGNLAMVFNNVNADLAPPEVNSPPWFDEKDRQSIKVNQQSEQESIWGVIRSPLTIAISEDEGKNWSYVKNIATADKDKKSPEFSYPSIYQTEEGAIHITYTYLRQCIKHTVISENWVKN</sequence>
<keyword evidence="3" id="KW-1185">Reference proteome</keyword>
<dbReference type="GO" id="GO:0016787">
    <property type="term" value="F:hydrolase activity"/>
    <property type="evidence" value="ECO:0007669"/>
    <property type="project" value="UniProtKB-KW"/>
</dbReference>
<dbReference type="Proteomes" id="UP000275076">
    <property type="component" value="Unassembled WGS sequence"/>
</dbReference>
<feature type="domain" description="Sialidase" evidence="1">
    <location>
        <begin position="1"/>
        <end position="310"/>
    </location>
</feature>
<dbReference type="InterPro" id="IPR036278">
    <property type="entry name" value="Sialidase_sf"/>
</dbReference>
<keyword evidence="2" id="KW-0378">Hydrolase</keyword>
<evidence type="ECO:0000259" key="1">
    <source>
        <dbReference type="Pfam" id="PF13088"/>
    </source>
</evidence>
<proteinExistence type="predicted"/>
<reference evidence="2 3" key="1">
    <citation type="submission" date="2018-10" db="EMBL/GenBank/DDBJ databases">
        <title>Draft genome sequence of Bacillus salarius IM0101, isolated from a hypersaline soil in Inner Mongolia, China.</title>
        <authorList>
            <person name="Yamprayoonswat W."/>
            <person name="Boonvisut S."/>
            <person name="Jumpathong W."/>
            <person name="Sittihan S."/>
            <person name="Ruangsuj P."/>
            <person name="Wanthongcharoen S."/>
            <person name="Thongpramul N."/>
            <person name="Pimmason S."/>
            <person name="Yu B."/>
            <person name="Yasawong M."/>
        </authorList>
    </citation>
    <scope>NUCLEOTIDE SEQUENCE [LARGE SCALE GENOMIC DNA]</scope>
    <source>
        <strain evidence="2 3">IM0101</strain>
    </source>
</reference>
<dbReference type="PANTHER" id="PTHR43752">
    <property type="entry name" value="BNR/ASP-BOX REPEAT FAMILY PROTEIN"/>
    <property type="match status" value="1"/>
</dbReference>
<dbReference type="OrthoDB" id="41724at2"/>
<dbReference type="CDD" id="cd15482">
    <property type="entry name" value="Sialidase_non-viral"/>
    <property type="match status" value="1"/>
</dbReference>
<comment type="caution">
    <text evidence="2">The sequence shown here is derived from an EMBL/GenBank/DDBJ whole genome shotgun (WGS) entry which is preliminary data.</text>
</comment>
<dbReference type="EMBL" id="RBVX01000043">
    <property type="protein sequence ID" value="RSL30112.1"/>
    <property type="molecule type" value="Genomic_DNA"/>
</dbReference>
<gene>
    <name evidence="2" type="ORF">D7Z54_27790</name>
</gene>